<dbReference type="InterPro" id="IPR052954">
    <property type="entry name" value="GPCR-Ligand_Int"/>
</dbReference>
<feature type="domain" description="G-protein coupled receptors family 1 profile" evidence="7">
    <location>
        <begin position="26"/>
        <end position="296"/>
    </location>
</feature>
<feature type="region of interest" description="Disordered" evidence="5">
    <location>
        <begin position="233"/>
        <end position="252"/>
    </location>
</feature>
<feature type="transmembrane region" description="Helical" evidence="6">
    <location>
        <begin position="275"/>
        <end position="297"/>
    </location>
</feature>
<accession>A0A812D4A2</accession>
<dbReference type="Gene3D" id="1.20.1070.10">
    <property type="entry name" value="Rhodopsin 7-helix transmembrane proteins"/>
    <property type="match status" value="1"/>
</dbReference>
<keyword evidence="2 6" id="KW-0812">Transmembrane</keyword>
<evidence type="ECO:0000256" key="2">
    <source>
        <dbReference type="ARBA" id="ARBA00022692"/>
    </source>
</evidence>
<feature type="transmembrane region" description="Helical" evidence="6">
    <location>
        <begin position="142"/>
        <end position="162"/>
    </location>
</feature>
<dbReference type="AlphaFoldDB" id="A0A812D4A2"/>
<feature type="transmembrane region" description="Helical" evidence="6">
    <location>
        <begin position="47"/>
        <end position="70"/>
    </location>
</feature>
<evidence type="ECO:0000313" key="8">
    <source>
        <dbReference type="EMBL" id="CAE1287035.1"/>
    </source>
</evidence>
<dbReference type="PANTHER" id="PTHR46641">
    <property type="entry name" value="FMRFAMIDE RECEPTOR-RELATED"/>
    <property type="match status" value="1"/>
</dbReference>
<dbReference type="GO" id="GO:0016020">
    <property type="term" value="C:membrane"/>
    <property type="evidence" value="ECO:0007669"/>
    <property type="project" value="UniProtKB-SubCell"/>
</dbReference>
<evidence type="ECO:0000256" key="1">
    <source>
        <dbReference type="ARBA" id="ARBA00004370"/>
    </source>
</evidence>
<evidence type="ECO:0000259" key="7">
    <source>
        <dbReference type="PROSITE" id="PS50262"/>
    </source>
</evidence>
<dbReference type="OrthoDB" id="9990906at2759"/>
<evidence type="ECO:0000256" key="6">
    <source>
        <dbReference type="SAM" id="Phobius"/>
    </source>
</evidence>
<proteinExistence type="predicted"/>
<organism evidence="8 9">
    <name type="scientific">Acanthosepion pharaonis</name>
    <name type="common">Pharaoh cuttlefish</name>
    <name type="synonym">Sepia pharaonis</name>
    <dbReference type="NCBI Taxonomy" id="158019"/>
    <lineage>
        <taxon>Eukaryota</taxon>
        <taxon>Metazoa</taxon>
        <taxon>Spiralia</taxon>
        <taxon>Lophotrochozoa</taxon>
        <taxon>Mollusca</taxon>
        <taxon>Cephalopoda</taxon>
        <taxon>Coleoidea</taxon>
        <taxon>Decapodiformes</taxon>
        <taxon>Sepiida</taxon>
        <taxon>Sepiina</taxon>
        <taxon>Sepiidae</taxon>
        <taxon>Acanthosepion</taxon>
    </lineage>
</organism>
<keyword evidence="4 6" id="KW-0472">Membrane</keyword>
<comment type="subcellular location">
    <subcellularLocation>
        <location evidence="1">Membrane</location>
    </subcellularLocation>
</comment>
<sequence>METQYRIIPVLAAYIIPIYLAVGTVGNVTAIIVFYRPGMSAITNGGFFVLVAIMDLGILYACLLTDYLIYMQYIHPFTLQGILISDWIKSSMGMLDPWLLVTITAERAFAVFRPLNTWTNKKDIKNCYGCPCSWRFDTFSGAIFIVLFTVCFLFNLPILFQINLRKGVYVSFFNVWLSLQSLFILVVPYMIMLSLDTGILYKLHGSPFDKLNAAKTKESRKWWKSVHNVKVDDSTDPGAQKDGEIGRQSGKTSANCCVSVGRKSTRSRALQSIRLILIMDALSIALNLPMTLVSFFWISDFVAFSICRFVLFARHAFGFLFYLTSGQFRQELALMFCQRVNLGRKANAVCNSRLETITSSIM</sequence>
<feature type="compositionally biased region" description="Basic and acidic residues" evidence="5">
    <location>
        <begin position="233"/>
        <end position="245"/>
    </location>
</feature>
<feature type="transmembrane region" description="Helical" evidence="6">
    <location>
        <begin position="168"/>
        <end position="192"/>
    </location>
</feature>
<evidence type="ECO:0000313" key="9">
    <source>
        <dbReference type="Proteomes" id="UP000597762"/>
    </source>
</evidence>
<evidence type="ECO:0000256" key="3">
    <source>
        <dbReference type="ARBA" id="ARBA00022989"/>
    </source>
</evidence>
<feature type="transmembrane region" description="Helical" evidence="6">
    <location>
        <begin position="303"/>
        <end position="323"/>
    </location>
</feature>
<name>A0A812D4A2_ACAPH</name>
<protein>
    <submittedName>
        <fullName evidence="8">GALR2</fullName>
    </submittedName>
</protein>
<comment type="caution">
    <text evidence="8">The sequence shown here is derived from an EMBL/GenBank/DDBJ whole genome shotgun (WGS) entry which is preliminary data.</text>
</comment>
<evidence type="ECO:0000256" key="4">
    <source>
        <dbReference type="ARBA" id="ARBA00023136"/>
    </source>
</evidence>
<gene>
    <name evidence="8" type="ORF">SPHA_46299</name>
</gene>
<dbReference type="PROSITE" id="PS50262">
    <property type="entry name" value="G_PROTEIN_RECEP_F1_2"/>
    <property type="match status" value="1"/>
</dbReference>
<dbReference type="InterPro" id="IPR017452">
    <property type="entry name" value="GPCR_Rhodpsn_7TM"/>
</dbReference>
<reference evidence="8" key="1">
    <citation type="submission" date="2021-01" db="EMBL/GenBank/DDBJ databases">
        <authorList>
            <person name="Li R."/>
            <person name="Bekaert M."/>
        </authorList>
    </citation>
    <scope>NUCLEOTIDE SEQUENCE</scope>
    <source>
        <strain evidence="8">Farmed</strain>
    </source>
</reference>
<dbReference type="PANTHER" id="PTHR46641:SF18">
    <property type="entry name" value="G-PROTEIN COUPLED RECEPTORS FAMILY 1 PROFILE DOMAIN-CONTAINING PROTEIN"/>
    <property type="match status" value="1"/>
</dbReference>
<feature type="transmembrane region" description="Helical" evidence="6">
    <location>
        <begin position="12"/>
        <end position="35"/>
    </location>
</feature>
<evidence type="ECO:0000256" key="5">
    <source>
        <dbReference type="SAM" id="MobiDB-lite"/>
    </source>
</evidence>
<keyword evidence="3 6" id="KW-1133">Transmembrane helix</keyword>
<dbReference type="EMBL" id="CAHIKZ030002445">
    <property type="protein sequence ID" value="CAE1287035.1"/>
    <property type="molecule type" value="Genomic_DNA"/>
</dbReference>
<dbReference type="Proteomes" id="UP000597762">
    <property type="component" value="Unassembled WGS sequence"/>
</dbReference>
<dbReference type="SUPFAM" id="SSF81321">
    <property type="entry name" value="Family A G protein-coupled receptor-like"/>
    <property type="match status" value="1"/>
</dbReference>
<keyword evidence="9" id="KW-1185">Reference proteome</keyword>